<dbReference type="PROSITE" id="PS50943">
    <property type="entry name" value="HTH_CROC1"/>
    <property type="match status" value="1"/>
</dbReference>
<protein>
    <submittedName>
        <fullName evidence="2">XRE family transcriptional regulator</fullName>
    </submittedName>
</protein>
<dbReference type="InterPro" id="IPR001387">
    <property type="entry name" value="Cro/C1-type_HTH"/>
</dbReference>
<keyword evidence="3" id="KW-1185">Reference proteome</keyword>
<accession>A0A3N5DUK9</accession>
<dbReference type="Proteomes" id="UP000268615">
    <property type="component" value="Unassembled WGS sequence"/>
</dbReference>
<reference evidence="2 3" key="1">
    <citation type="submission" date="2018-11" db="EMBL/GenBank/DDBJ databases">
        <title>Draft genome sequence of Buttiauxella warmboldiae CCUG 35512.</title>
        <authorList>
            <person name="Salva-Serra F."/>
            <person name="Marathe N."/>
            <person name="Moore E."/>
            <person name="Svensson L."/>
            <person name="Engstrom-Jakobsson H."/>
        </authorList>
    </citation>
    <scope>NUCLEOTIDE SEQUENCE [LARGE SCALE GENOMIC DNA]</scope>
    <source>
        <strain evidence="2 3">CCUG 35512</strain>
    </source>
</reference>
<name>A0A3N5DUK9_9ENTR</name>
<dbReference type="InterPro" id="IPR010982">
    <property type="entry name" value="Lambda_DNA-bd_dom_sf"/>
</dbReference>
<comment type="caution">
    <text evidence="2">The sequence shown here is derived from an EMBL/GenBank/DDBJ whole genome shotgun (WGS) entry which is preliminary data.</text>
</comment>
<evidence type="ECO:0000313" key="3">
    <source>
        <dbReference type="Proteomes" id="UP000268615"/>
    </source>
</evidence>
<proteinExistence type="predicted"/>
<dbReference type="CDD" id="cd00093">
    <property type="entry name" value="HTH_XRE"/>
    <property type="match status" value="1"/>
</dbReference>
<dbReference type="GO" id="GO:0003677">
    <property type="term" value="F:DNA binding"/>
    <property type="evidence" value="ECO:0007669"/>
    <property type="project" value="InterPro"/>
</dbReference>
<evidence type="ECO:0000259" key="1">
    <source>
        <dbReference type="PROSITE" id="PS50943"/>
    </source>
</evidence>
<gene>
    <name evidence="2" type="ORF">EHN07_06580</name>
</gene>
<dbReference type="RefSeq" id="WP_124023380.1">
    <property type="nucleotide sequence ID" value="NZ_RPOH01000021.1"/>
</dbReference>
<dbReference type="OrthoDB" id="6006530at2"/>
<dbReference type="Pfam" id="PF01381">
    <property type="entry name" value="HTH_3"/>
    <property type="match status" value="1"/>
</dbReference>
<dbReference type="SMART" id="SM00530">
    <property type="entry name" value="HTH_XRE"/>
    <property type="match status" value="1"/>
</dbReference>
<organism evidence="2 3">
    <name type="scientific">Buttiauxella warmboldiae</name>
    <dbReference type="NCBI Taxonomy" id="82993"/>
    <lineage>
        <taxon>Bacteria</taxon>
        <taxon>Pseudomonadati</taxon>
        <taxon>Pseudomonadota</taxon>
        <taxon>Gammaproteobacteria</taxon>
        <taxon>Enterobacterales</taxon>
        <taxon>Enterobacteriaceae</taxon>
        <taxon>Buttiauxella</taxon>
    </lineage>
</organism>
<feature type="domain" description="HTH cro/C1-type" evidence="1">
    <location>
        <begin position="6"/>
        <end position="64"/>
    </location>
</feature>
<sequence>MVPKRLRMARELADISQEDLAAAAGVSEHTGSSRISHYEHGRHRPKFELVCQLAKVLNVPEGYFYTLDDSFAEAILKLYAGEVVQWKKPVSKTS</sequence>
<dbReference type="Gene3D" id="1.10.260.40">
    <property type="entry name" value="lambda repressor-like DNA-binding domains"/>
    <property type="match status" value="1"/>
</dbReference>
<dbReference type="AlphaFoldDB" id="A0A3N5DUK9"/>
<dbReference type="EMBL" id="RPOH01000021">
    <property type="protein sequence ID" value="RPH29310.1"/>
    <property type="molecule type" value="Genomic_DNA"/>
</dbReference>
<dbReference type="SUPFAM" id="SSF47413">
    <property type="entry name" value="lambda repressor-like DNA-binding domains"/>
    <property type="match status" value="1"/>
</dbReference>
<evidence type="ECO:0000313" key="2">
    <source>
        <dbReference type="EMBL" id="RPH29310.1"/>
    </source>
</evidence>